<reference evidence="3" key="1">
    <citation type="journal article" date="2019" name="Int. J. Syst. Evol. Microbiol.">
        <title>The Global Catalogue of Microorganisms (GCM) 10K type strain sequencing project: providing services to taxonomists for standard genome sequencing and annotation.</title>
        <authorList>
            <consortium name="The Broad Institute Genomics Platform"/>
            <consortium name="The Broad Institute Genome Sequencing Center for Infectious Disease"/>
            <person name="Wu L."/>
            <person name="Ma J."/>
        </authorList>
    </citation>
    <scope>NUCLEOTIDE SEQUENCE [LARGE SCALE GENOMIC DNA]</scope>
    <source>
        <strain evidence="3">CCUG 59129</strain>
    </source>
</reference>
<keyword evidence="1" id="KW-0732">Signal</keyword>
<protein>
    <submittedName>
        <fullName evidence="2">Uncharacterized protein</fullName>
    </submittedName>
</protein>
<gene>
    <name evidence="2" type="ORF">ACFQ2I_01100</name>
</gene>
<dbReference type="EMBL" id="JBHTJZ010000004">
    <property type="protein sequence ID" value="MFD0957979.1"/>
    <property type="molecule type" value="Genomic_DNA"/>
</dbReference>
<feature type="chain" id="PRO_5047344096" evidence="1">
    <location>
        <begin position="28"/>
        <end position="415"/>
    </location>
</feature>
<organism evidence="2 3">
    <name type="scientific">Paenibacillus chungangensis</name>
    <dbReference type="NCBI Taxonomy" id="696535"/>
    <lineage>
        <taxon>Bacteria</taxon>
        <taxon>Bacillati</taxon>
        <taxon>Bacillota</taxon>
        <taxon>Bacilli</taxon>
        <taxon>Bacillales</taxon>
        <taxon>Paenibacillaceae</taxon>
        <taxon>Paenibacillus</taxon>
    </lineage>
</organism>
<dbReference type="RefSeq" id="WP_377561605.1">
    <property type="nucleotide sequence ID" value="NZ_JBHTJZ010000004.1"/>
</dbReference>
<evidence type="ECO:0000313" key="3">
    <source>
        <dbReference type="Proteomes" id="UP001596989"/>
    </source>
</evidence>
<dbReference type="PROSITE" id="PS51257">
    <property type="entry name" value="PROKAR_LIPOPROTEIN"/>
    <property type="match status" value="1"/>
</dbReference>
<name>A0ABW3HKK3_9BACL</name>
<feature type="signal peptide" evidence="1">
    <location>
        <begin position="1"/>
        <end position="27"/>
    </location>
</feature>
<dbReference type="Proteomes" id="UP001596989">
    <property type="component" value="Unassembled WGS sequence"/>
</dbReference>
<evidence type="ECO:0000313" key="2">
    <source>
        <dbReference type="EMBL" id="MFD0957979.1"/>
    </source>
</evidence>
<comment type="caution">
    <text evidence="2">The sequence shown here is derived from an EMBL/GenBank/DDBJ whole genome shotgun (WGS) entry which is preliminary data.</text>
</comment>
<proteinExistence type="predicted"/>
<sequence>MRKHVKIIRSLCAAVVLCTVISACTSAPEDTLEGYDYRGVGIGDTKKAVINAIGDPNDIDEDEGGVYSSIGYTDSEFILKDEKVIAMLIRNGYTLPSGVMVDDSLSTAIEEIGEDKLFQEPDDPATVFQLLEDGLLIALSFIEKEGELYDDSTIDSIIIANAEEMLRYKGLDFTEFKNDLIPVQFNQRFATNETETQAQINADDDSTVLDILVGFWATEDGASYFDFSKSTDTKFTMSVCTNGMVGQYTGDITLNGFELLSVMIDNSAEGAPNYIENFEITEDGLVVREYPVSQTQLLSPSTEEQFISCSNAVQPGQSEIEYSQEFYGRWVPVDALEDSSIYIELDEWDRGVLEFSNEGESLSYMIYASSRSEQETIVEYEDEAGTIHEVSLSIQNDILHMTIDSEYIGAYEKFH</sequence>
<evidence type="ECO:0000256" key="1">
    <source>
        <dbReference type="SAM" id="SignalP"/>
    </source>
</evidence>
<keyword evidence="3" id="KW-1185">Reference proteome</keyword>
<accession>A0ABW3HKK3</accession>